<sequence length="141" mass="15452">MPFPFHTLACIPTSVGSFPVCIVGGGCVGDGRWLSLPHKQRLRCNERWLDLARSGRCRPFLPLPRLPLTPFSLLFPYLHFYQSHFLFASLYGAALVLGCRLGPALRGLGCRDPDPSHARRSTGSSGTVSDGRSLRPPPLPI</sequence>
<keyword evidence="4" id="KW-1185">Reference proteome</keyword>
<dbReference type="Proteomes" id="UP000077266">
    <property type="component" value="Unassembled WGS sequence"/>
</dbReference>
<name>A0A165G0S8_EXIGL</name>
<proteinExistence type="predicted"/>
<evidence type="ECO:0000256" key="2">
    <source>
        <dbReference type="SAM" id="SignalP"/>
    </source>
</evidence>
<organism evidence="3 4">
    <name type="scientific">Exidia glandulosa HHB12029</name>
    <dbReference type="NCBI Taxonomy" id="1314781"/>
    <lineage>
        <taxon>Eukaryota</taxon>
        <taxon>Fungi</taxon>
        <taxon>Dikarya</taxon>
        <taxon>Basidiomycota</taxon>
        <taxon>Agaricomycotina</taxon>
        <taxon>Agaricomycetes</taxon>
        <taxon>Auriculariales</taxon>
        <taxon>Exidiaceae</taxon>
        <taxon>Exidia</taxon>
    </lineage>
</organism>
<gene>
    <name evidence="3" type="ORF">EXIGLDRAFT_137462</name>
</gene>
<dbReference type="EMBL" id="KV426063">
    <property type="protein sequence ID" value="KZV89817.1"/>
    <property type="molecule type" value="Genomic_DNA"/>
</dbReference>
<evidence type="ECO:0000256" key="1">
    <source>
        <dbReference type="SAM" id="MobiDB-lite"/>
    </source>
</evidence>
<protein>
    <submittedName>
        <fullName evidence="3">Uncharacterized protein</fullName>
    </submittedName>
</protein>
<dbReference type="AlphaFoldDB" id="A0A165G0S8"/>
<reference evidence="3 4" key="1">
    <citation type="journal article" date="2016" name="Mol. Biol. Evol.">
        <title>Comparative Genomics of Early-Diverging Mushroom-Forming Fungi Provides Insights into the Origins of Lignocellulose Decay Capabilities.</title>
        <authorList>
            <person name="Nagy L.G."/>
            <person name="Riley R."/>
            <person name="Tritt A."/>
            <person name="Adam C."/>
            <person name="Daum C."/>
            <person name="Floudas D."/>
            <person name="Sun H."/>
            <person name="Yadav J.S."/>
            <person name="Pangilinan J."/>
            <person name="Larsson K.H."/>
            <person name="Matsuura K."/>
            <person name="Barry K."/>
            <person name="Labutti K."/>
            <person name="Kuo R."/>
            <person name="Ohm R.A."/>
            <person name="Bhattacharya S.S."/>
            <person name="Shirouzu T."/>
            <person name="Yoshinaga Y."/>
            <person name="Martin F.M."/>
            <person name="Grigoriev I.V."/>
            <person name="Hibbett D.S."/>
        </authorList>
    </citation>
    <scope>NUCLEOTIDE SEQUENCE [LARGE SCALE GENOMIC DNA]</scope>
    <source>
        <strain evidence="3 4">HHB12029</strain>
    </source>
</reference>
<dbReference type="InParanoid" id="A0A165G0S8"/>
<accession>A0A165G0S8</accession>
<keyword evidence="2" id="KW-0732">Signal</keyword>
<evidence type="ECO:0000313" key="4">
    <source>
        <dbReference type="Proteomes" id="UP000077266"/>
    </source>
</evidence>
<feature type="region of interest" description="Disordered" evidence="1">
    <location>
        <begin position="112"/>
        <end position="141"/>
    </location>
</feature>
<feature type="compositionally biased region" description="Polar residues" evidence="1">
    <location>
        <begin position="121"/>
        <end position="130"/>
    </location>
</feature>
<feature type="chain" id="PRO_5007858004" evidence="2">
    <location>
        <begin position="18"/>
        <end position="141"/>
    </location>
</feature>
<evidence type="ECO:0000313" key="3">
    <source>
        <dbReference type="EMBL" id="KZV89817.1"/>
    </source>
</evidence>
<feature type="signal peptide" evidence="2">
    <location>
        <begin position="1"/>
        <end position="17"/>
    </location>
</feature>